<evidence type="ECO:0000259" key="1">
    <source>
        <dbReference type="PROSITE" id="PS50995"/>
    </source>
</evidence>
<dbReference type="RefSeq" id="WP_057811759.1">
    <property type="nucleotide sequence ID" value="NZ_BJUD01000086.1"/>
</dbReference>
<dbReference type="InterPro" id="IPR000835">
    <property type="entry name" value="HTH_MarR-typ"/>
</dbReference>
<evidence type="ECO:0000313" key="5">
    <source>
        <dbReference type="Proteomes" id="UP000321429"/>
    </source>
</evidence>
<dbReference type="InterPro" id="IPR036388">
    <property type="entry name" value="WH-like_DNA-bd_sf"/>
</dbReference>
<accession>A0A0R2L251</accession>
<reference evidence="2 5" key="2">
    <citation type="submission" date="2019-07" db="EMBL/GenBank/DDBJ databases">
        <title>Whole genome shotgun sequence of Lactobacillus siliginis NBRC 101315.</title>
        <authorList>
            <person name="Hosoyama A."/>
            <person name="Uohara A."/>
            <person name="Ohji S."/>
            <person name="Ichikawa N."/>
        </authorList>
    </citation>
    <scope>NUCLEOTIDE SEQUENCE [LARGE SCALE GENOMIC DNA]</scope>
    <source>
        <strain evidence="2 5">NBRC 101315</strain>
    </source>
</reference>
<dbReference type="GO" id="GO:0006950">
    <property type="term" value="P:response to stress"/>
    <property type="evidence" value="ECO:0007669"/>
    <property type="project" value="TreeGrafter"/>
</dbReference>
<dbReference type="SUPFAM" id="SSF46785">
    <property type="entry name" value="Winged helix' DNA-binding domain"/>
    <property type="match status" value="1"/>
</dbReference>
<name>A0A0R2L251_9LACO</name>
<dbReference type="GO" id="GO:0003700">
    <property type="term" value="F:DNA-binding transcription factor activity"/>
    <property type="evidence" value="ECO:0007669"/>
    <property type="project" value="InterPro"/>
</dbReference>
<dbReference type="Gene3D" id="1.10.10.10">
    <property type="entry name" value="Winged helix-like DNA-binding domain superfamily/Winged helix DNA-binding domain"/>
    <property type="match status" value="1"/>
</dbReference>
<comment type="caution">
    <text evidence="3">The sequence shown here is derived from an EMBL/GenBank/DDBJ whole genome shotgun (WGS) entry which is preliminary data.</text>
</comment>
<dbReference type="InterPro" id="IPR039422">
    <property type="entry name" value="MarR/SlyA-like"/>
</dbReference>
<evidence type="ECO:0000313" key="4">
    <source>
        <dbReference type="Proteomes" id="UP000051139"/>
    </source>
</evidence>
<dbReference type="PATRIC" id="fig|348151.3.peg.1093"/>
<dbReference type="Pfam" id="PF12802">
    <property type="entry name" value="MarR_2"/>
    <property type="match status" value="1"/>
</dbReference>
<proteinExistence type="predicted"/>
<dbReference type="Proteomes" id="UP000321429">
    <property type="component" value="Unassembled WGS sequence"/>
</dbReference>
<reference evidence="3 4" key="1">
    <citation type="journal article" date="2015" name="Genome Announc.">
        <title>Expanding the biotechnology potential of lactobacilli through comparative genomics of 213 strains and associated genera.</title>
        <authorList>
            <person name="Sun Z."/>
            <person name="Harris H.M."/>
            <person name="McCann A."/>
            <person name="Guo C."/>
            <person name="Argimon S."/>
            <person name="Zhang W."/>
            <person name="Yang X."/>
            <person name="Jeffery I.B."/>
            <person name="Cooney J.C."/>
            <person name="Kagawa T.F."/>
            <person name="Liu W."/>
            <person name="Song Y."/>
            <person name="Salvetti E."/>
            <person name="Wrobel A."/>
            <person name="Rasinkangas P."/>
            <person name="Parkhill J."/>
            <person name="Rea M.C."/>
            <person name="O'Sullivan O."/>
            <person name="Ritari J."/>
            <person name="Douillard F.P."/>
            <person name="Paul Ross R."/>
            <person name="Yang R."/>
            <person name="Briner A.E."/>
            <person name="Felis G.E."/>
            <person name="de Vos W.M."/>
            <person name="Barrangou R."/>
            <person name="Klaenhammer T.R."/>
            <person name="Caufield P.W."/>
            <person name="Cui Y."/>
            <person name="Zhang H."/>
            <person name="O'Toole P.W."/>
        </authorList>
    </citation>
    <scope>NUCLEOTIDE SEQUENCE [LARGE SCALE GENOMIC DNA]</scope>
    <source>
        <strain evidence="3 4">DSM 22696</strain>
    </source>
</reference>
<dbReference type="AlphaFoldDB" id="A0A0R2L251"/>
<evidence type="ECO:0000313" key="2">
    <source>
        <dbReference type="EMBL" id="GEK29642.1"/>
    </source>
</evidence>
<protein>
    <recommendedName>
        <fullName evidence="1">HTH marR-type domain-containing protein</fullName>
    </recommendedName>
</protein>
<dbReference type="PANTHER" id="PTHR33164">
    <property type="entry name" value="TRANSCRIPTIONAL REGULATOR, MARR FAMILY"/>
    <property type="match status" value="1"/>
</dbReference>
<dbReference type="STRING" id="348151.IV55_GL001065"/>
<gene>
    <name evidence="3" type="ORF">IV55_GL001065</name>
    <name evidence="2" type="ORF">LSI01_19530</name>
</gene>
<keyword evidence="4" id="KW-1185">Reference proteome</keyword>
<dbReference type="EMBL" id="BJUD01000086">
    <property type="protein sequence ID" value="GEK29642.1"/>
    <property type="molecule type" value="Genomic_DNA"/>
</dbReference>
<organism evidence="3 4">
    <name type="scientific">Furfurilactobacillus siliginis</name>
    <dbReference type="NCBI Taxonomy" id="348151"/>
    <lineage>
        <taxon>Bacteria</taxon>
        <taxon>Bacillati</taxon>
        <taxon>Bacillota</taxon>
        <taxon>Bacilli</taxon>
        <taxon>Lactobacillales</taxon>
        <taxon>Lactobacillaceae</taxon>
        <taxon>Furfurilactobacillus</taxon>
    </lineage>
</organism>
<dbReference type="Proteomes" id="UP000051139">
    <property type="component" value="Unassembled WGS sequence"/>
</dbReference>
<feature type="domain" description="HTH marR-type" evidence="1">
    <location>
        <begin position="4"/>
        <end position="123"/>
    </location>
</feature>
<dbReference type="EMBL" id="JQCB01000029">
    <property type="protein sequence ID" value="KRN93242.1"/>
    <property type="molecule type" value="Genomic_DNA"/>
</dbReference>
<dbReference type="PANTHER" id="PTHR33164:SF57">
    <property type="entry name" value="MARR-FAMILY TRANSCRIPTIONAL REGULATOR"/>
    <property type="match status" value="1"/>
</dbReference>
<evidence type="ECO:0000313" key="3">
    <source>
        <dbReference type="EMBL" id="KRN93242.1"/>
    </source>
</evidence>
<dbReference type="PROSITE" id="PS50995">
    <property type="entry name" value="HTH_MARR_2"/>
    <property type="match status" value="1"/>
</dbReference>
<dbReference type="InterPro" id="IPR036390">
    <property type="entry name" value="WH_DNA-bd_sf"/>
</dbReference>
<sequence>MLKQENEVNQLLGLYRDLRNFLSRPIDGVHYSVAELSLLSLVSDAGEEGCSPSTIADFLGWKRSQVSQTISSLLKGGLIEERVESRDRRRQRLYLTKGNETELKELIGRLDIAVNEFTITHNK</sequence>